<evidence type="ECO:0000313" key="1">
    <source>
        <dbReference type="EMBL" id="ASK79819.1"/>
    </source>
</evidence>
<sequence>MSVLKALQHNLHNNMIYKHIVDMNAKKNWIDFTLKHKDLMFPFLMTRPEATIRMIGLDGELIGTGPYVYKESTNQVISFQLFEHFYNLSPSYDEIELINLDNKFFNMLETLNHDRVGFIRKNYSQLNGSGIIYMFINQNNPNIQCLHELLSPECLIQTNPNLISKYKLQNSFFFDKNDDLHSDMIEVNEPTLINNKQVIKIGFFKDRLVDHDIAETCQKYLRSMGFHVSLVKLDYIKFLNQNSADAFDVLITSSYYCKLIDLMYEINLILRALDASNNMENTKLLNDFLQNNSRAEVTAKQLNDCFYQLMEQKICKPLFHQKKLNYILIPEINLTLREIDPTFV</sequence>
<dbReference type="Gene3D" id="3.40.190.10">
    <property type="entry name" value="Periplasmic binding protein-like II"/>
    <property type="match status" value="1"/>
</dbReference>
<proteinExistence type="predicted"/>
<organism evidence="1 2">
    <name type="scientific">Paraphotobacterium marinum</name>
    <dbReference type="NCBI Taxonomy" id="1755811"/>
    <lineage>
        <taxon>Bacteria</taxon>
        <taxon>Pseudomonadati</taxon>
        <taxon>Pseudomonadota</taxon>
        <taxon>Gammaproteobacteria</taxon>
        <taxon>Vibrionales</taxon>
        <taxon>Vibrionaceae</taxon>
        <taxon>Paraphotobacterium</taxon>
    </lineage>
</organism>
<keyword evidence="2" id="KW-1185">Reference proteome</keyword>
<dbReference type="EMBL" id="CP022356">
    <property type="protein sequence ID" value="ASK79819.1"/>
    <property type="molecule type" value="Genomic_DNA"/>
</dbReference>
<dbReference type="Proteomes" id="UP000242175">
    <property type="component" value="Chromosome small"/>
</dbReference>
<evidence type="ECO:0000313" key="2">
    <source>
        <dbReference type="Proteomes" id="UP000242175"/>
    </source>
</evidence>
<dbReference type="KEGG" id="pmai:CF386_12330"/>
<gene>
    <name evidence="1" type="ORF">CF386_12330</name>
</gene>
<accession>A0A220VHM1</accession>
<dbReference type="SUPFAM" id="SSF53850">
    <property type="entry name" value="Periplasmic binding protein-like II"/>
    <property type="match status" value="1"/>
</dbReference>
<name>A0A220VHM1_9GAMM</name>
<reference evidence="1 2" key="1">
    <citation type="journal article" date="2016" name="Int. J. Syst. Evol. Microbiol.">
        <title>Paraphotobacterium marinum gen. nov., sp. nov., a member of the family Vibrionaceae, isolated from surface seawater.</title>
        <authorList>
            <person name="Huang Z."/>
            <person name="Dong C."/>
            <person name="Shao Z."/>
        </authorList>
    </citation>
    <scope>NUCLEOTIDE SEQUENCE [LARGE SCALE GENOMIC DNA]</scope>
    <source>
        <strain evidence="1 2">NSCS20N07D</strain>
    </source>
</reference>
<dbReference type="AlphaFoldDB" id="A0A220VHM1"/>
<protein>
    <submittedName>
        <fullName evidence="1">Uncharacterized protein</fullName>
    </submittedName>
</protein>